<dbReference type="Proteomes" id="UP000196082">
    <property type="component" value="Unassembled WGS sequence"/>
</dbReference>
<gene>
    <name evidence="1" type="ORF">B8W72_20805</name>
</gene>
<organism evidence="1 2">
    <name type="scientific">Pseudomonas putida</name>
    <name type="common">Arthrobacter siderocapsulatus</name>
    <dbReference type="NCBI Taxonomy" id="303"/>
    <lineage>
        <taxon>Bacteria</taxon>
        <taxon>Pseudomonadati</taxon>
        <taxon>Pseudomonadota</taxon>
        <taxon>Gammaproteobacteria</taxon>
        <taxon>Pseudomonadales</taxon>
        <taxon>Pseudomonadaceae</taxon>
        <taxon>Pseudomonas</taxon>
    </lineage>
</organism>
<dbReference type="EMBL" id="NFSB01000084">
    <property type="protein sequence ID" value="OUM28300.1"/>
    <property type="molecule type" value="Genomic_DNA"/>
</dbReference>
<accession>A0A1Y3KWQ6</accession>
<reference evidence="1 2" key="1">
    <citation type="submission" date="2017-05" db="EMBL/GenBank/DDBJ databases">
        <title>Whole genome sequence of Pseudomonas putida isolate 1312 commercialized as a biostimulant.</title>
        <authorList>
            <person name="Crovadore J."/>
            <person name="Blanc P."/>
            <person name="Chablais R."/>
            <person name="Cochard B."/>
            <person name="Grizard D."/>
            <person name="Lefort F."/>
        </authorList>
    </citation>
    <scope>NUCLEOTIDE SEQUENCE [LARGE SCALE GENOMIC DNA]</scope>
    <source>
        <strain evidence="1 2">1312</strain>
    </source>
</reference>
<comment type="caution">
    <text evidence="1">The sequence shown here is derived from an EMBL/GenBank/DDBJ whole genome shotgun (WGS) entry which is preliminary data.</text>
</comment>
<name>A0A1Y3KWQ6_PSEPU</name>
<evidence type="ECO:0008006" key="3">
    <source>
        <dbReference type="Google" id="ProtNLM"/>
    </source>
</evidence>
<dbReference type="AlphaFoldDB" id="A0A1Y3KWQ6"/>
<protein>
    <recommendedName>
        <fullName evidence="3">Phage protein</fullName>
    </recommendedName>
</protein>
<evidence type="ECO:0000313" key="2">
    <source>
        <dbReference type="Proteomes" id="UP000196082"/>
    </source>
</evidence>
<sequence>MQTAVHKAFEDKRMVLAALLERSQEARNEAFARIAQGTPRYQASGKGGTWDVVEIATGTVQGFAFSYRAALRFVDAMEAGAASKTGTRQ</sequence>
<evidence type="ECO:0000313" key="1">
    <source>
        <dbReference type="EMBL" id="OUM28300.1"/>
    </source>
</evidence>
<proteinExistence type="predicted"/>
<dbReference type="RefSeq" id="WP_060515181.1">
    <property type="nucleotide sequence ID" value="NZ_NFSB01000084.1"/>
</dbReference>